<dbReference type="Gene3D" id="3.30.530.20">
    <property type="match status" value="1"/>
</dbReference>
<dbReference type="EMBL" id="KE346369">
    <property type="protein sequence ID" value="KJE95795.1"/>
    <property type="molecule type" value="Genomic_DNA"/>
</dbReference>
<organism evidence="2 3">
    <name type="scientific">Capsaspora owczarzaki (strain ATCC 30864)</name>
    <dbReference type="NCBI Taxonomy" id="595528"/>
    <lineage>
        <taxon>Eukaryota</taxon>
        <taxon>Filasterea</taxon>
        <taxon>Capsaspora</taxon>
    </lineage>
</organism>
<dbReference type="GO" id="GO:0008289">
    <property type="term" value="F:lipid binding"/>
    <property type="evidence" value="ECO:0007669"/>
    <property type="project" value="InterPro"/>
</dbReference>
<reference evidence="3" key="1">
    <citation type="submission" date="2011-02" db="EMBL/GenBank/DDBJ databases">
        <title>The Genome Sequence of Capsaspora owczarzaki ATCC 30864.</title>
        <authorList>
            <person name="Russ C."/>
            <person name="Cuomo C."/>
            <person name="Burger G."/>
            <person name="Gray M.W."/>
            <person name="Holland P.W.H."/>
            <person name="King N."/>
            <person name="Lang F.B.F."/>
            <person name="Roger A.J."/>
            <person name="Ruiz-Trillo I."/>
            <person name="Young S.K."/>
            <person name="Zeng Q."/>
            <person name="Gargeya S."/>
            <person name="Alvarado L."/>
            <person name="Berlin A."/>
            <person name="Chapman S.B."/>
            <person name="Chen Z."/>
            <person name="Freedman E."/>
            <person name="Gellesch M."/>
            <person name="Goldberg J."/>
            <person name="Griggs A."/>
            <person name="Gujja S."/>
            <person name="Heilman E."/>
            <person name="Heiman D."/>
            <person name="Howarth C."/>
            <person name="Mehta T."/>
            <person name="Neiman D."/>
            <person name="Pearson M."/>
            <person name="Roberts A."/>
            <person name="Saif S."/>
            <person name="Shea T."/>
            <person name="Shenoy N."/>
            <person name="Sisk P."/>
            <person name="Stolte C."/>
            <person name="Sykes S."/>
            <person name="White J."/>
            <person name="Yandava C."/>
            <person name="Haas B."/>
            <person name="Nusbaum C."/>
            <person name="Birren B."/>
        </authorList>
    </citation>
    <scope>NUCLEOTIDE SEQUENCE</scope>
    <source>
        <strain evidence="3">ATCC 30864</strain>
    </source>
</reference>
<dbReference type="InterPro" id="IPR018247">
    <property type="entry name" value="EF_Hand_1_Ca_BS"/>
</dbReference>
<evidence type="ECO:0000259" key="1">
    <source>
        <dbReference type="Pfam" id="PF01852"/>
    </source>
</evidence>
<dbReference type="InterPro" id="IPR023393">
    <property type="entry name" value="START-like_dom_sf"/>
</dbReference>
<dbReference type="OrthoDB" id="5403181at2759"/>
<dbReference type="eggNOG" id="KOG2761">
    <property type="taxonomic scope" value="Eukaryota"/>
</dbReference>
<evidence type="ECO:0000313" key="2">
    <source>
        <dbReference type="EMBL" id="KJE95795.1"/>
    </source>
</evidence>
<protein>
    <recommendedName>
        <fullName evidence="1">START domain-containing protein</fullName>
    </recommendedName>
</protein>
<name>A0A0D2WTI1_CAPO3</name>
<accession>A0A0D2WTI1</accession>
<dbReference type="PhylomeDB" id="A0A0D2WTI1"/>
<dbReference type="InterPro" id="IPR002913">
    <property type="entry name" value="START_lipid-bd_dom"/>
</dbReference>
<dbReference type="AlphaFoldDB" id="A0A0D2WTI1"/>
<dbReference type="PANTHER" id="PTHR19308:SF14">
    <property type="entry name" value="START DOMAIN-CONTAINING PROTEIN"/>
    <property type="match status" value="1"/>
</dbReference>
<dbReference type="SUPFAM" id="SSF55961">
    <property type="entry name" value="Bet v1-like"/>
    <property type="match status" value="1"/>
</dbReference>
<proteinExistence type="predicted"/>
<dbReference type="InterPro" id="IPR051213">
    <property type="entry name" value="START_lipid_transfer"/>
</dbReference>
<dbReference type="PANTHER" id="PTHR19308">
    <property type="entry name" value="PHOSPHATIDYLCHOLINE TRANSFER PROTEIN"/>
    <property type="match status" value="1"/>
</dbReference>
<dbReference type="STRING" id="595528.A0A0D2WTI1"/>
<dbReference type="InParanoid" id="A0A0D2WTI1"/>
<dbReference type="PROSITE" id="PS00018">
    <property type="entry name" value="EF_HAND_1"/>
    <property type="match status" value="1"/>
</dbReference>
<feature type="domain" description="START" evidence="1">
    <location>
        <begin position="11"/>
        <end position="165"/>
    </location>
</feature>
<sequence>MPQQRVQTIFSDIPASVLYDALHDPDYRKVWDDNMIQGFDLFHLDANNDVGYYAARLPAPLKNRDFLNQRSWFAAADGSEYIIMNHTVAHDECPPKKEFIRAVSILTGYLVRPSGESSSSSSSGCQLTYITQTDPRGSIPKALVNKGAAAFAPKIMTKLYETSKKYPAWKEKNNPDHKPWIKFDASKTRVVSVEELKKHQTDVAASLGAKDDTVVTDDTPVGDA</sequence>
<evidence type="ECO:0000313" key="3">
    <source>
        <dbReference type="Proteomes" id="UP000008743"/>
    </source>
</evidence>
<dbReference type="Pfam" id="PF01852">
    <property type="entry name" value="START"/>
    <property type="match status" value="1"/>
</dbReference>
<dbReference type="OMA" id="KEQCENQ"/>
<gene>
    <name evidence="2" type="ORF">CAOG_006210</name>
</gene>
<dbReference type="RefSeq" id="XP_004345800.1">
    <property type="nucleotide sequence ID" value="XM_004345750.2"/>
</dbReference>
<keyword evidence="3" id="KW-1185">Reference proteome</keyword>
<dbReference type="Proteomes" id="UP000008743">
    <property type="component" value="Unassembled WGS sequence"/>
</dbReference>
<dbReference type="GO" id="GO:0005737">
    <property type="term" value="C:cytoplasm"/>
    <property type="evidence" value="ECO:0007669"/>
    <property type="project" value="UniProtKB-ARBA"/>
</dbReference>